<evidence type="ECO:0000313" key="3">
    <source>
        <dbReference type="EMBL" id="TSA83829.1"/>
    </source>
</evidence>
<gene>
    <name evidence="3" type="ORF">FNU79_11390</name>
</gene>
<dbReference type="Pfam" id="PF03572">
    <property type="entry name" value="Peptidase_S41"/>
    <property type="match status" value="1"/>
</dbReference>
<sequence>MGMKKRLVWRGLLLGMVLSGLGAAQSQPPALNSPPLNLTNALYLSKALTYIQTHALYSSRVDWPKTQAEAQRLAQTTTTTAQLYPFLREVIRELGDHHSAFQTPTDEGLLLNNLGKPDAGYLAVATLDGLHRVSSVFAGSRAAQAGLRAGDLIVSYQNNGSVSRHLTWRHSGERTTHTATWPLQPNTSPVPAVGRALPNHLGTLELYSNMPWASPTLQIKYAAQAQAQLKSADQTARCGWILDLRRDEGGNTGAMMLALGPLLGDGSVMTYWPQRQAALSQQVIYKEGQVKAVVAGRPRDLGLIFALPHPVTLKVKNPPVAVLQGSFTASAAEGLVVAFHGRPLTRFFGAATYGVPTGNAGIRLPDGASIRLTEGVSVDRQGHQYEGPIAPDVVTAEWSHFGEAGDPTLIAATQWLESQASCRAAR</sequence>
<keyword evidence="4" id="KW-1185">Reference proteome</keyword>
<reference evidence="3 4" key="1">
    <citation type="submission" date="2019-07" db="EMBL/GenBank/DDBJ databases">
        <title>Deinococcus detaillus sp. nov., isolated from humus soil in Antarctica.</title>
        <authorList>
            <person name="Zhang K."/>
        </authorList>
    </citation>
    <scope>NUCLEOTIDE SEQUENCE [LARGE SCALE GENOMIC DNA]</scope>
    <source>
        <strain evidence="3 4">H1</strain>
    </source>
</reference>
<dbReference type="InterPro" id="IPR029045">
    <property type="entry name" value="ClpP/crotonase-like_dom_sf"/>
</dbReference>
<proteinExistence type="predicted"/>
<feature type="domain" description="Tail specific protease" evidence="2">
    <location>
        <begin position="221"/>
        <end position="394"/>
    </location>
</feature>
<evidence type="ECO:0000256" key="1">
    <source>
        <dbReference type="SAM" id="SignalP"/>
    </source>
</evidence>
<protein>
    <recommendedName>
        <fullName evidence="2">Tail specific protease domain-containing protein</fullName>
    </recommendedName>
</protein>
<dbReference type="InterPro" id="IPR005151">
    <property type="entry name" value="Tail-specific_protease"/>
</dbReference>
<dbReference type="OrthoDB" id="7314861at2"/>
<dbReference type="Gene3D" id="3.90.226.10">
    <property type="entry name" value="2-enoyl-CoA Hydratase, Chain A, domain 1"/>
    <property type="match status" value="1"/>
</dbReference>
<dbReference type="Gene3D" id="3.30.750.44">
    <property type="match status" value="1"/>
</dbReference>
<dbReference type="AlphaFoldDB" id="A0A553UUE0"/>
<feature type="chain" id="PRO_5021879464" description="Tail specific protease domain-containing protein" evidence="1">
    <location>
        <begin position="27"/>
        <end position="426"/>
    </location>
</feature>
<organism evidence="3 4">
    <name type="scientific">Deinococcus detaillensis</name>
    <dbReference type="NCBI Taxonomy" id="2592048"/>
    <lineage>
        <taxon>Bacteria</taxon>
        <taxon>Thermotogati</taxon>
        <taxon>Deinococcota</taxon>
        <taxon>Deinococci</taxon>
        <taxon>Deinococcales</taxon>
        <taxon>Deinococcaceae</taxon>
        <taxon>Deinococcus</taxon>
    </lineage>
</organism>
<evidence type="ECO:0000259" key="2">
    <source>
        <dbReference type="Pfam" id="PF03572"/>
    </source>
</evidence>
<dbReference type="EMBL" id="VKDB01000012">
    <property type="protein sequence ID" value="TSA83829.1"/>
    <property type="molecule type" value="Genomic_DNA"/>
</dbReference>
<dbReference type="SUPFAM" id="SSF50156">
    <property type="entry name" value="PDZ domain-like"/>
    <property type="match status" value="1"/>
</dbReference>
<dbReference type="InterPro" id="IPR036034">
    <property type="entry name" value="PDZ_sf"/>
</dbReference>
<dbReference type="PANTHER" id="PTHR32060:SF30">
    <property type="entry name" value="CARBOXY-TERMINAL PROCESSING PROTEASE CTPA"/>
    <property type="match status" value="1"/>
</dbReference>
<dbReference type="GO" id="GO:0006508">
    <property type="term" value="P:proteolysis"/>
    <property type="evidence" value="ECO:0007669"/>
    <property type="project" value="InterPro"/>
</dbReference>
<name>A0A553UUE0_9DEIO</name>
<dbReference type="GO" id="GO:0008236">
    <property type="term" value="F:serine-type peptidase activity"/>
    <property type="evidence" value="ECO:0007669"/>
    <property type="project" value="InterPro"/>
</dbReference>
<accession>A0A553UUE0</accession>
<keyword evidence="1" id="KW-0732">Signal</keyword>
<comment type="caution">
    <text evidence="3">The sequence shown here is derived from an EMBL/GenBank/DDBJ whole genome shotgun (WGS) entry which is preliminary data.</text>
</comment>
<dbReference type="SUPFAM" id="SSF52096">
    <property type="entry name" value="ClpP/crotonase"/>
    <property type="match status" value="1"/>
</dbReference>
<dbReference type="GO" id="GO:0007165">
    <property type="term" value="P:signal transduction"/>
    <property type="evidence" value="ECO:0007669"/>
    <property type="project" value="TreeGrafter"/>
</dbReference>
<feature type="signal peptide" evidence="1">
    <location>
        <begin position="1"/>
        <end position="26"/>
    </location>
</feature>
<dbReference type="Gene3D" id="2.30.42.10">
    <property type="match status" value="1"/>
</dbReference>
<dbReference type="GO" id="GO:0030288">
    <property type="term" value="C:outer membrane-bounded periplasmic space"/>
    <property type="evidence" value="ECO:0007669"/>
    <property type="project" value="TreeGrafter"/>
</dbReference>
<dbReference type="Proteomes" id="UP000316092">
    <property type="component" value="Unassembled WGS sequence"/>
</dbReference>
<dbReference type="PANTHER" id="PTHR32060">
    <property type="entry name" value="TAIL-SPECIFIC PROTEASE"/>
    <property type="match status" value="1"/>
</dbReference>
<evidence type="ECO:0000313" key="4">
    <source>
        <dbReference type="Proteomes" id="UP000316092"/>
    </source>
</evidence>
<dbReference type="GO" id="GO:0004175">
    <property type="term" value="F:endopeptidase activity"/>
    <property type="evidence" value="ECO:0007669"/>
    <property type="project" value="TreeGrafter"/>
</dbReference>